<evidence type="ECO:0000313" key="1">
    <source>
        <dbReference type="EMBL" id="CAG8456739.1"/>
    </source>
</evidence>
<accession>A0ACA9K6Z3</accession>
<organism evidence="1 2">
    <name type="scientific">Cetraspora pellucida</name>
    <dbReference type="NCBI Taxonomy" id="1433469"/>
    <lineage>
        <taxon>Eukaryota</taxon>
        <taxon>Fungi</taxon>
        <taxon>Fungi incertae sedis</taxon>
        <taxon>Mucoromycota</taxon>
        <taxon>Glomeromycotina</taxon>
        <taxon>Glomeromycetes</taxon>
        <taxon>Diversisporales</taxon>
        <taxon>Gigasporaceae</taxon>
        <taxon>Cetraspora</taxon>
    </lineage>
</organism>
<evidence type="ECO:0000313" key="2">
    <source>
        <dbReference type="Proteomes" id="UP000789366"/>
    </source>
</evidence>
<proteinExistence type="predicted"/>
<gene>
    <name evidence="1" type="ORF">SPELUC_LOCUS1071</name>
</gene>
<keyword evidence="2" id="KW-1185">Reference proteome</keyword>
<name>A0ACA9K6Z3_9GLOM</name>
<comment type="caution">
    <text evidence="1">The sequence shown here is derived from an EMBL/GenBank/DDBJ whole genome shotgun (WGS) entry which is preliminary data.</text>
</comment>
<protein>
    <submittedName>
        <fullName evidence="1">4184_t:CDS:1</fullName>
    </submittedName>
</protein>
<sequence length="266" mass="30701">MISTILHQRTRFVNSSLNTSLFKCKFHFTASILTLKQLDIIPVRCRITNSLLNKRNHSYKALNYFNKLSLDGKRRYQTNSSNLRKVQRSKDIIERKKVKEWGDLSTRQKVAKAAKTTTNISVIVIGVGVLELFGPKSSTKVFNESLEKIRNNQELVEAEISHFSRVNFSLNIYVFNVWIFGHGIPVPNSRLRNPRARLRDVINTDGTPHRIMQFYVEGPLTNGNALLDMIKDNQGNWVIKYLVVTVPGYGKRIYIEYNDDVNNKEK</sequence>
<dbReference type="Proteomes" id="UP000789366">
    <property type="component" value="Unassembled WGS sequence"/>
</dbReference>
<dbReference type="EMBL" id="CAJVPW010000506">
    <property type="protein sequence ID" value="CAG8456739.1"/>
    <property type="molecule type" value="Genomic_DNA"/>
</dbReference>
<reference evidence="1" key="1">
    <citation type="submission" date="2021-06" db="EMBL/GenBank/DDBJ databases">
        <authorList>
            <person name="Kallberg Y."/>
            <person name="Tangrot J."/>
            <person name="Rosling A."/>
        </authorList>
    </citation>
    <scope>NUCLEOTIDE SEQUENCE</scope>
    <source>
        <strain evidence="1">28 12/20/2015</strain>
    </source>
</reference>